<sequence>MIDEEFNRMYKESSIFLEKFYTYFVPRIHTYCNTVRPDLYKIFAFIEDESLRAILILTHLLPVCNSIRKGKKKNKNLNYQFPNSALIQIWPEGSNINNKVECLKQDAQGPIQTYIILIKGQRPTHFVQADNNTITPNMNSSVVALDLLFKIFHVLNVTYPKNLINFFKFMQQYCFKVSLDKAHAFVATTHINICNIIP</sequence>
<gene>
    <name evidence="1" type="ORF">PUN28_002187</name>
</gene>
<dbReference type="Proteomes" id="UP001430953">
    <property type="component" value="Unassembled WGS sequence"/>
</dbReference>
<keyword evidence="2" id="KW-1185">Reference proteome</keyword>
<name>A0AAW2GT25_9HYME</name>
<organism evidence="1 2">
    <name type="scientific">Cardiocondyla obscurior</name>
    <dbReference type="NCBI Taxonomy" id="286306"/>
    <lineage>
        <taxon>Eukaryota</taxon>
        <taxon>Metazoa</taxon>
        <taxon>Ecdysozoa</taxon>
        <taxon>Arthropoda</taxon>
        <taxon>Hexapoda</taxon>
        <taxon>Insecta</taxon>
        <taxon>Pterygota</taxon>
        <taxon>Neoptera</taxon>
        <taxon>Endopterygota</taxon>
        <taxon>Hymenoptera</taxon>
        <taxon>Apocrita</taxon>
        <taxon>Aculeata</taxon>
        <taxon>Formicoidea</taxon>
        <taxon>Formicidae</taxon>
        <taxon>Myrmicinae</taxon>
        <taxon>Cardiocondyla</taxon>
    </lineage>
</organism>
<comment type="caution">
    <text evidence="1">The sequence shown here is derived from an EMBL/GenBank/DDBJ whole genome shotgun (WGS) entry which is preliminary data.</text>
</comment>
<protein>
    <submittedName>
        <fullName evidence="1">Uncharacterized protein</fullName>
    </submittedName>
</protein>
<proteinExistence type="predicted"/>
<reference evidence="1 2" key="1">
    <citation type="submission" date="2023-03" db="EMBL/GenBank/DDBJ databases">
        <title>High recombination rates correlate with genetic variation in Cardiocondyla obscurior ants.</title>
        <authorList>
            <person name="Errbii M."/>
        </authorList>
    </citation>
    <scope>NUCLEOTIDE SEQUENCE [LARGE SCALE GENOMIC DNA]</scope>
    <source>
        <strain evidence="1">Alpha-2009</strain>
        <tissue evidence="1">Whole body</tissue>
    </source>
</reference>
<dbReference type="AlphaFoldDB" id="A0AAW2GT25"/>
<evidence type="ECO:0000313" key="2">
    <source>
        <dbReference type="Proteomes" id="UP001430953"/>
    </source>
</evidence>
<accession>A0AAW2GT25</accession>
<evidence type="ECO:0000313" key="1">
    <source>
        <dbReference type="EMBL" id="KAL0130363.1"/>
    </source>
</evidence>
<dbReference type="EMBL" id="JADYXP020000002">
    <property type="protein sequence ID" value="KAL0130363.1"/>
    <property type="molecule type" value="Genomic_DNA"/>
</dbReference>